<dbReference type="NCBIfam" id="NF045848">
    <property type="entry name" value="MMCAP2_0566_fam"/>
    <property type="match status" value="1"/>
</dbReference>
<evidence type="ECO:0000313" key="2">
    <source>
        <dbReference type="EMBL" id="PYF42583.1"/>
    </source>
</evidence>
<name>A0A318U4E8_9BACT</name>
<organism evidence="2 3">
    <name type="scientific">Metamycoplasma alkalescens</name>
    <dbReference type="NCBI Taxonomy" id="45363"/>
    <lineage>
        <taxon>Bacteria</taxon>
        <taxon>Bacillati</taxon>
        <taxon>Mycoplasmatota</taxon>
        <taxon>Mycoplasmoidales</taxon>
        <taxon>Metamycoplasmataceae</taxon>
        <taxon>Metamycoplasma</taxon>
    </lineage>
</organism>
<dbReference type="EMBL" id="QKLP01000009">
    <property type="protein sequence ID" value="PYF42583.1"/>
    <property type="molecule type" value="Genomic_DNA"/>
</dbReference>
<gene>
    <name evidence="2" type="ORF">BCF88_10911</name>
</gene>
<evidence type="ECO:0000256" key="1">
    <source>
        <dbReference type="SAM" id="Phobius"/>
    </source>
</evidence>
<feature type="transmembrane region" description="Helical" evidence="1">
    <location>
        <begin position="320"/>
        <end position="344"/>
    </location>
</feature>
<evidence type="ECO:0008006" key="4">
    <source>
        <dbReference type="Google" id="ProtNLM"/>
    </source>
</evidence>
<dbReference type="NCBIfam" id="NF045889">
    <property type="entry name" value="ICE_Mbov_0396_TM"/>
    <property type="match status" value="1"/>
</dbReference>
<dbReference type="RefSeq" id="WP_117275972.1">
    <property type="nucleotide sequence ID" value="NZ_LS991949.1"/>
</dbReference>
<feature type="transmembrane region" description="Helical" evidence="1">
    <location>
        <begin position="76"/>
        <end position="99"/>
    </location>
</feature>
<feature type="transmembrane region" description="Helical" evidence="1">
    <location>
        <begin position="119"/>
        <end position="144"/>
    </location>
</feature>
<dbReference type="Proteomes" id="UP000247715">
    <property type="component" value="Unassembled WGS sequence"/>
</dbReference>
<feature type="transmembrane region" description="Helical" evidence="1">
    <location>
        <begin position="221"/>
        <end position="240"/>
    </location>
</feature>
<sequence>MGSIIGSLFTLIFSPILYLIYSVFWGIFITFFWALLEGIYTFTKFISFDLLNLLLFNKSSGSNVNPLSIFSSLPRLFLVFALFSILIFTLLFVIVLIKHSQNQKTESGKMPLKVALKNAFPAIITIAALPLLVLVINILLSLIVGTIEQHITNPHLTLISNKPPSAIQSIYYTVNNHEQWVLDNFNKSPTNPLQWYAPMSLTQYINFAVHPQQSLNLGLSIVKLIIINLILIWFIVEIAINVFKQIIFQFVLFISSPLVSTMSISDDGRKLKTWKDSYFKSILTVVVNILSISLFVWLIYHLYDKIKISSSSEITKNNTWYAGAEFLNTIIIHPFATAGAAFGLKYFLGFIHSKLGTQAFSLAKGLKSFGSKASQGSSFIKKGGAVKSLLAGAAGGGAVGIAAGLFAAGKMAISRNRNASTLAKTTGMSKQTASSILSSPGLKLNEQQQKMFTQNISKSGLDLSKVNSMSELQTQLRVKEQLVDQEVSKLQQDKRYGSNTAPKFNEKTHRIMEELATIKQNNEMLNSILSQGGQTNASE</sequence>
<keyword evidence="1" id="KW-0472">Membrane</keyword>
<protein>
    <recommendedName>
        <fullName evidence="4">Transmembrane protein</fullName>
    </recommendedName>
</protein>
<proteinExistence type="predicted"/>
<feature type="transmembrane region" description="Helical" evidence="1">
    <location>
        <begin position="277"/>
        <end position="300"/>
    </location>
</feature>
<feature type="transmembrane region" description="Helical" evidence="1">
    <location>
        <begin position="39"/>
        <end position="56"/>
    </location>
</feature>
<keyword evidence="1" id="KW-1133">Transmembrane helix</keyword>
<keyword evidence="1" id="KW-0812">Transmembrane</keyword>
<dbReference type="AlphaFoldDB" id="A0A318U4E8"/>
<accession>A0A318U4E8</accession>
<reference evidence="2 3" key="1">
    <citation type="submission" date="2018-06" db="EMBL/GenBank/DDBJ databases">
        <title>Genomic Encyclopedia of Archaeal and Bacterial Type Strains, Phase II (KMG-II): from individual species to whole genera.</title>
        <authorList>
            <person name="Goeker M."/>
        </authorList>
    </citation>
    <scope>NUCLEOTIDE SEQUENCE [LARGE SCALE GENOMIC DNA]</scope>
    <source>
        <strain evidence="2 3">ATCC 29103</strain>
    </source>
</reference>
<evidence type="ECO:0000313" key="3">
    <source>
        <dbReference type="Proteomes" id="UP000247715"/>
    </source>
</evidence>
<feature type="transmembrane region" description="Helical" evidence="1">
    <location>
        <begin position="246"/>
        <end position="265"/>
    </location>
</feature>
<comment type="caution">
    <text evidence="2">The sequence shown here is derived from an EMBL/GenBank/DDBJ whole genome shotgun (WGS) entry which is preliminary data.</text>
</comment>
<feature type="transmembrane region" description="Helical" evidence="1">
    <location>
        <begin position="12"/>
        <end position="33"/>
    </location>
</feature>
<feature type="transmembrane region" description="Helical" evidence="1">
    <location>
        <begin position="389"/>
        <end position="408"/>
    </location>
</feature>